<gene>
    <name evidence="1" type="ORF">NBRC3278_3006</name>
</gene>
<name>A0A401X840_ACEPA</name>
<proteinExistence type="predicted"/>
<sequence length="166" mass="16921">MGFQQQVNVEPALGVAGDFASMNPTANTLAGEGALVAGADGVTVGKFGWIQADGQTVLNAPPSGSKAAPDGFVHRDLTAQIDNFYDEAGMVVPEGFMVSLYQAGDFFANTSTAATRGQKIFASTTDGSVSTDAAGATVAGSVETKFYAANTCAAGELVKISTWDHS</sequence>
<evidence type="ECO:0000313" key="1">
    <source>
        <dbReference type="EMBL" id="GCD63913.1"/>
    </source>
</evidence>
<keyword evidence="2" id="KW-1185">Reference proteome</keyword>
<dbReference type="RefSeq" id="WP_124297715.1">
    <property type="nucleotide sequence ID" value="NZ_BDEV01000133.1"/>
</dbReference>
<dbReference type="Pfam" id="PF23982">
    <property type="entry name" value="XM1_gp53_minor_capsid"/>
    <property type="match status" value="1"/>
</dbReference>
<comment type="caution">
    <text evidence="1">The sequence shown here is derived from an EMBL/GenBank/DDBJ whole genome shotgun (WGS) entry which is preliminary data.</text>
</comment>
<reference evidence="1 2" key="1">
    <citation type="submission" date="2016-06" db="EMBL/GenBank/DDBJ databases">
        <title>Acetobacter pasteurianus NBRC 3278 whole genome sequencing project.</title>
        <authorList>
            <person name="Matsutani M."/>
            <person name="Shiwa Y."/>
            <person name="Okamoto-Kainuma A."/>
            <person name="Ishikawa M."/>
            <person name="Koizumi Y."/>
            <person name="Yoshikawa H."/>
            <person name="Yakushi T."/>
            <person name="Matsushita K."/>
        </authorList>
    </citation>
    <scope>NUCLEOTIDE SEQUENCE [LARGE SCALE GENOMIC DNA]</scope>
    <source>
        <strain evidence="1 2">NBRC 3278</strain>
    </source>
</reference>
<dbReference type="EMBL" id="BDEV01000133">
    <property type="protein sequence ID" value="GCD63913.1"/>
    <property type="molecule type" value="Genomic_DNA"/>
</dbReference>
<evidence type="ECO:0000313" key="2">
    <source>
        <dbReference type="Proteomes" id="UP000287385"/>
    </source>
</evidence>
<accession>A0A401X840</accession>
<dbReference type="AlphaFoldDB" id="A0A401X840"/>
<protein>
    <submittedName>
        <fullName evidence="1">Uncharacterized protein</fullName>
    </submittedName>
</protein>
<dbReference type="Proteomes" id="UP000287385">
    <property type="component" value="Unassembled WGS sequence"/>
</dbReference>
<organism evidence="1 2">
    <name type="scientific">Acetobacter pasteurianus NBRC 3278</name>
    <dbReference type="NCBI Taxonomy" id="1226660"/>
    <lineage>
        <taxon>Bacteria</taxon>
        <taxon>Pseudomonadati</taxon>
        <taxon>Pseudomonadota</taxon>
        <taxon>Alphaproteobacteria</taxon>
        <taxon>Acetobacterales</taxon>
        <taxon>Acetobacteraceae</taxon>
        <taxon>Acetobacter</taxon>
    </lineage>
</organism>
<dbReference type="InterPro" id="IPR056914">
    <property type="entry name" value="Gp53-like"/>
</dbReference>